<reference evidence="2 3" key="1">
    <citation type="journal article" date="2020" name="ISME J.">
        <title>Comparative genomics reveals insights into cyanobacterial evolution and habitat adaptation.</title>
        <authorList>
            <person name="Chen M.Y."/>
            <person name="Teng W.K."/>
            <person name="Zhao L."/>
            <person name="Hu C.X."/>
            <person name="Zhou Y.K."/>
            <person name="Han B.P."/>
            <person name="Song L.R."/>
            <person name="Shu W.S."/>
        </authorList>
    </citation>
    <scope>NUCLEOTIDE SEQUENCE [LARGE SCALE GENOMIC DNA]</scope>
    <source>
        <strain evidence="2 3">FACHB-288</strain>
    </source>
</reference>
<sequence>MLGKLLLFPVMGPINGLMWIGEQIQERTNTEFDAQENLHKQLLSLQLSFDIGELSEEEFEEREEELLLKIQALEEEAQLEAAALAAEENEEDEQEELEETYFIPVPEDAKVFAEALREKNQYEDNENLVLSP</sequence>
<organism evidence="2 3">
    <name type="scientific">Calothrix parietina FACHB-288</name>
    <dbReference type="NCBI Taxonomy" id="2692896"/>
    <lineage>
        <taxon>Bacteria</taxon>
        <taxon>Bacillati</taxon>
        <taxon>Cyanobacteriota</taxon>
        <taxon>Cyanophyceae</taxon>
        <taxon>Nostocales</taxon>
        <taxon>Calotrichaceae</taxon>
        <taxon>Calothrix</taxon>
    </lineage>
</organism>
<name>A0ABR8AFW8_9CYAN</name>
<proteinExistence type="predicted"/>
<comment type="caution">
    <text evidence="2">The sequence shown here is derived from an EMBL/GenBank/DDBJ whole genome shotgun (WGS) entry which is preliminary data.</text>
</comment>
<dbReference type="EMBL" id="JACJQH010000047">
    <property type="protein sequence ID" value="MBD2198823.1"/>
    <property type="molecule type" value="Genomic_DNA"/>
</dbReference>
<dbReference type="Pfam" id="PF05120">
    <property type="entry name" value="GvpG"/>
    <property type="match status" value="1"/>
</dbReference>
<dbReference type="RefSeq" id="WP_190546798.1">
    <property type="nucleotide sequence ID" value="NZ_CAWPNO010000081.1"/>
</dbReference>
<protein>
    <submittedName>
        <fullName evidence="2">Gas vesicle protein GvpG</fullName>
    </submittedName>
</protein>
<keyword evidence="1" id="KW-0175">Coiled coil</keyword>
<gene>
    <name evidence="2" type="ORF">H6G24_25630</name>
</gene>
<dbReference type="InterPro" id="IPR007804">
    <property type="entry name" value="GvpG"/>
</dbReference>
<dbReference type="Proteomes" id="UP000658514">
    <property type="component" value="Unassembled WGS sequence"/>
</dbReference>
<accession>A0ABR8AFW8</accession>
<feature type="coiled-coil region" evidence="1">
    <location>
        <begin position="56"/>
        <end position="100"/>
    </location>
</feature>
<keyword evidence="3" id="KW-1185">Reference proteome</keyword>
<evidence type="ECO:0000313" key="3">
    <source>
        <dbReference type="Proteomes" id="UP000658514"/>
    </source>
</evidence>
<evidence type="ECO:0000256" key="1">
    <source>
        <dbReference type="SAM" id="Coils"/>
    </source>
</evidence>
<evidence type="ECO:0000313" key="2">
    <source>
        <dbReference type="EMBL" id="MBD2198823.1"/>
    </source>
</evidence>